<organism evidence="1 2">
    <name type="scientific">Corchorus olitorius</name>
    <dbReference type="NCBI Taxonomy" id="93759"/>
    <lineage>
        <taxon>Eukaryota</taxon>
        <taxon>Viridiplantae</taxon>
        <taxon>Streptophyta</taxon>
        <taxon>Embryophyta</taxon>
        <taxon>Tracheophyta</taxon>
        <taxon>Spermatophyta</taxon>
        <taxon>Magnoliopsida</taxon>
        <taxon>eudicotyledons</taxon>
        <taxon>Gunneridae</taxon>
        <taxon>Pentapetalae</taxon>
        <taxon>rosids</taxon>
        <taxon>malvids</taxon>
        <taxon>Malvales</taxon>
        <taxon>Malvaceae</taxon>
        <taxon>Grewioideae</taxon>
        <taxon>Apeibeae</taxon>
        <taxon>Corchorus</taxon>
    </lineage>
</organism>
<name>A0A1R3KKL4_9ROSI</name>
<reference evidence="2" key="1">
    <citation type="submission" date="2013-09" db="EMBL/GenBank/DDBJ databases">
        <title>Corchorus olitorius genome sequencing.</title>
        <authorList>
            <person name="Alam M."/>
            <person name="Haque M.S."/>
            <person name="Islam M.S."/>
            <person name="Emdad E.M."/>
            <person name="Islam M.M."/>
            <person name="Ahmed B."/>
            <person name="Halim A."/>
            <person name="Hossen Q.M.M."/>
            <person name="Hossain M.Z."/>
            <person name="Ahmed R."/>
            <person name="Khan M.M."/>
            <person name="Islam R."/>
            <person name="Rashid M.M."/>
            <person name="Khan S.A."/>
            <person name="Rahman M.S."/>
            <person name="Alam M."/>
            <person name="Yahiya A.S."/>
            <person name="Khan M.S."/>
            <person name="Azam M.S."/>
            <person name="Haque T."/>
            <person name="Lashkar M.Z.H."/>
            <person name="Akhand A.I."/>
            <person name="Morshed G."/>
            <person name="Roy S."/>
            <person name="Uddin K.S."/>
            <person name="Rabeya T."/>
            <person name="Hossain A.S."/>
            <person name="Chowdhury A."/>
            <person name="Snigdha A.R."/>
            <person name="Mortoza M.S."/>
            <person name="Matin S.A."/>
            <person name="Hoque S.M.E."/>
            <person name="Islam M.K."/>
            <person name="Roy D.K."/>
            <person name="Haider R."/>
            <person name="Moosa M.M."/>
            <person name="Elias S.M."/>
            <person name="Hasan A.M."/>
            <person name="Jahan S."/>
            <person name="Shafiuddin M."/>
            <person name="Mahmood N."/>
            <person name="Shommy N.S."/>
        </authorList>
    </citation>
    <scope>NUCLEOTIDE SEQUENCE [LARGE SCALE GENOMIC DNA]</scope>
    <source>
        <strain evidence="2">cv. O-4</strain>
    </source>
</reference>
<dbReference type="AlphaFoldDB" id="A0A1R3KKL4"/>
<protein>
    <submittedName>
        <fullName evidence="1">F-box/LRR-repeat protein</fullName>
    </submittedName>
</protein>
<comment type="caution">
    <text evidence="1">The sequence shown here is derived from an EMBL/GenBank/DDBJ whole genome shotgun (WGS) entry which is preliminary data.</text>
</comment>
<evidence type="ECO:0000313" key="2">
    <source>
        <dbReference type="Proteomes" id="UP000187203"/>
    </source>
</evidence>
<dbReference type="Proteomes" id="UP000187203">
    <property type="component" value="Unassembled WGS sequence"/>
</dbReference>
<sequence>MPKLLEPAAGAENLSSDCWQSVFDHRNQRHLKAVSLASKDFLTNSNLVKKRFNVIHPDVKVLSQHLKRFTQVKEINVSRFQGDLNEAIREVAPLWTNS</sequence>
<dbReference type="OrthoDB" id="6066220at2759"/>
<gene>
    <name evidence="1" type="ORF">COLO4_07203</name>
</gene>
<keyword evidence="2" id="KW-1185">Reference proteome</keyword>
<proteinExistence type="predicted"/>
<dbReference type="EMBL" id="AWUE01013151">
    <property type="protein sequence ID" value="OMP07594.1"/>
    <property type="molecule type" value="Genomic_DNA"/>
</dbReference>
<accession>A0A1R3KKL4</accession>
<dbReference type="STRING" id="93759.A0A1R3KKL4"/>
<evidence type="ECO:0000313" key="1">
    <source>
        <dbReference type="EMBL" id="OMP07594.1"/>
    </source>
</evidence>